<dbReference type="PANTHER" id="PTHR10443:SF12">
    <property type="entry name" value="DIPEPTIDASE"/>
    <property type="match status" value="1"/>
</dbReference>
<gene>
    <name evidence="1" type="ORF">C6569_06520</name>
</gene>
<dbReference type="PROSITE" id="PS51365">
    <property type="entry name" value="RENAL_DIPEPTIDASE_2"/>
    <property type="match status" value="1"/>
</dbReference>
<dbReference type="OrthoDB" id="9804920at2"/>
<reference evidence="1 2" key="1">
    <citation type="submission" date="2018-03" db="EMBL/GenBank/DDBJ databases">
        <title>Genome sequencing of Phreatobacter sp.</title>
        <authorList>
            <person name="Kim S.-J."/>
            <person name="Heo J."/>
            <person name="Kwon S.-W."/>
        </authorList>
    </citation>
    <scope>NUCLEOTIDE SEQUENCE [LARGE SCALE GENOMIC DNA]</scope>
    <source>
        <strain evidence="1 2">S-12</strain>
    </source>
</reference>
<accession>A0A2S0N982</accession>
<proteinExistence type="predicted"/>
<organism evidence="1 2">
    <name type="scientific">Phreatobacter cathodiphilus</name>
    <dbReference type="NCBI Taxonomy" id="1868589"/>
    <lineage>
        <taxon>Bacteria</taxon>
        <taxon>Pseudomonadati</taxon>
        <taxon>Pseudomonadota</taxon>
        <taxon>Alphaproteobacteria</taxon>
        <taxon>Hyphomicrobiales</taxon>
        <taxon>Phreatobacteraceae</taxon>
        <taxon>Phreatobacter</taxon>
    </lineage>
</organism>
<dbReference type="EMBL" id="CP027668">
    <property type="protein sequence ID" value="AVO44739.1"/>
    <property type="molecule type" value="Genomic_DNA"/>
</dbReference>
<sequence length="329" mass="36088">MPVPASRPFTVDGAQYANWSRKIFEEMRAGGVGAVHATVGYHENFRETVDLLVAWNRRFAEHGDLIARARSVAEIEAARASGRTAILFGMQNPSAIEADLGLLEVLRDCGLTFLQLTYNNQSLLGAGWQEFEDGGITRMGREVITEMNRLGMVIDMSHAGERTTVEAIERSARPVTVSHANPRWWRDTPRNVSDRIIDALEAHDGLLGLSLYPHHMAGGSACTLADFAVMAARLAEQIGPERIGIGSDLCQDRPDSAIAWMRDGRWTFETAANPNGPPVFPAQPAWFRSNADFPGIAAGLRAAGFAPDEVDGIMGENWMRFLRRTLGTV</sequence>
<dbReference type="KEGG" id="phr:C6569_06520"/>
<dbReference type="GO" id="GO:0006508">
    <property type="term" value="P:proteolysis"/>
    <property type="evidence" value="ECO:0007669"/>
    <property type="project" value="InterPro"/>
</dbReference>
<dbReference type="InterPro" id="IPR032466">
    <property type="entry name" value="Metal_Hydrolase"/>
</dbReference>
<dbReference type="InterPro" id="IPR008257">
    <property type="entry name" value="Pept_M19"/>
</dbReference>
<dbReference type="Pfam" id="PF01244">
    <property type="entry name" value="Peptidase_M19"/>
    <property type="match status" value="1"/>
</dbReference>
<evidence type="ECO:0000313" key="2">
    <source>
        <dbReference type="Proteomes" id="UP000237889"/>
    </source>
</evidence>
<name>A0A2S0N982_9HYPH</name>
<dbReference type="GO" id="GO:0070573">
    <property type="term" value="F:metallodipeptidase activity"/>
    <property type="evidence" value="ECO:0007669"/>
    <property type="project" value="InterPro"/>
</dbReference>
<dbReference type="Proteomes" id="UP000237889">
    <property type="component" value="Chromosome"/>
</dbReference>
<dbReference type="RefSeq" id="WP_106748080.1">
    <property type="nucleotide sequence ID" value="NZ_CP027668.1"/>
</dbReference>
<dbReference type="PANTHER" id="PTHR10443">
    <property type="entry name" value="MICROSOMAL DIPEPTIDASE"/>
    <property type="match status" value="1"/>
</dbReference>
<dbReference type="SUPFAM" id="SSF51556">
    <property type="entry name" value="Metallo-dependent hydrolases"/>
    <property type="match status" value="1"/>
</dbReference>
<evidence type="ECO:0000313" key="1">
    <source>
        <dbReference type="EMBL" id="AVO44739.1"/>
    </source>
</evidence>
<dbReference type="Gene3D" id="3.20.20.140">
    <property type="entry name" value="Metal-dependent hydrolases"/>
    <property type="match status" value="1"/>
</dbReference>
<protein>
    <submittedName>
        <fullName evidence="1">Peptidase M19</fullName>
    </submittedName>
</protein>
<dbReference type="AlphaFoldDB" id="A0A2S0N982"/>
<keyword evidence="2" id="KW-1185">Reference proteome</keyword>